<dbReference type="GO" id="GO:0016491">
    <property type="term" value="F:oxidoreductase activity"/>
    <property type="evidence" value="ECO:0007669"/>
    <property type="project" value="TreeGrafter"/>
</dbReference>
<sequence length="238" mass="25123">MQTPPTDDRALALVLGGTGGIGSALVQALRARGETVLAVGRRTEPAVDLAEPESIEHLAAHVAQRLADEGRALRTLIVASGLLHEGAVQPERGWQHLDAQALQRLFAVNAIGPALVMRHLLPLLPRQGRCVAAFLSARVGSIGDNRLGGWYGYRASKAALNQFVHTAAIELARRNKAALCVALHPGTVDTALAAPFAKTGLEVRPPALAAQELLRVIDTLPEGASGGFFDHHGTPVPW</sequence>
<dbReference type="InterPro" id="IPR036291">
    <property type="entry name" value="NAD(P)-bd_dom_sf"/>
</dbReference>
<dbReference type="Gene3D" id="3.40.50.720">
    <property type="entry name" value="NAD(P)-binding Rossmann-like Domain"/>
    <property type="match status" value="1"/>
</dbReference>
<dbReference type="InterPro" id="IPR002347">
    <property type="entry name" value="SDR_fam"/>
</dbReference>
<organism evidence="1 2">
    <name type="scientific">Hydrogenophaga crocea</name>
    <dbReference type="NCBI Taxonomy" id="2716225"/>
    <lineage>
        <taxon>Bacteria</taxon>
        <taxon>Pseudomonadati</taxon>
        <taxon>Pseudomonadota</taxon>
        <taxon>Betaproteobacteria</taxon>
        <taxon>Burkholderiales</taxon>
        <taxon>Comamonadaceae</taxon>
        <taxon>Hydrogenophaga</taxon>
    </lineage>
</organism>
<dbReference type="SUPFAM" id="SSF51735">
    <property type="entry name" value="NAD(P)-binding Rossmann-fold domains"/>
    <property type="match status" value="1"/>
</dbReference>
<dbReference type="GO" id="GO:0005737">
    <property type="term" value="C:cytoplasm"/>
    <property type="evidence" value="ECO:0007669"/>
    <property type="project" value="TreeGrafter"/>
</dbReference>
<gene>
    <name evidence="1" type="ORF">G9Q37_13285</name>
</gene>
<dbReference type="PANTHER" id="PTHR43544:SF12">
    <property type="entry name" value="NAD(P)-BINDING ROSSMANN-FOLD SUPERFAMILY PROTEIN"/>
    <property type="match status" value="1"/>
</dbReference>
<accession>A0A6G8IJ92</accession>
<proteinExistence type="predicted"/>
<dbReference type="KEGG" id="hcz:G9Q37_13285"/>
<reference evidence="1 2" key="1">
    <citation type="submission" date="2020-03" db="EMBL/GenBank/DDBJ databases">
        <title>Hydrogenophaga sp. nov. isolated from cyanobacterial mat.</title>
        <authorList>
            <person name="Thorat V."/>
            <person name="Kirdat K."/>
            <person name="Tiwarekar B."/>
            <person name="Costa E.D."/>
            <person name="Yadav A."/>
        </authorList>
    </citation>
    <scope>NUCLEOTIDE SEQUENCE [LARGE SCALE GENOMIC DNA]</scope>
    <source>
        <strain evidence="1 2">BA0156</strain>
    </source>
</reference>
<dbReference type="RefSeq" id="WP_166227731.1">
    <property type="nucleotide sequence ID" value="NZ_CP049989.1"/>
</dbReference>
<dbReference type="EMBL" id="CP049989">
    <property type="protein sequence ID" value="QIM53050.1"/>
    <property type="molecule type" value="Genomic_DNA"/>
</dbReference>
<evidence type="ECO:0000313" key="1">
    <source>
        <dbReference type="EMBL" id="QIM53050.1"/>
    </source>
</evidence>
<dbReference type="PANTHER" id="PTHR43544">
    <property type="entry name" value="SHORT-CHAIN DEHYDROGENASE/REDUCTASE"/>
    <property type="match status" value="1"/>
</dbReference>
<name>A0A6G8IJ92_9BURK</name>
<dbReference type="PRINTS" id="PR00081">
    <property type="entry name" value="GDHRDH"/>
</dbReference>
<dbReference type="Proteomes" id="UP000503162">
    <property type="component" value="Chromosome"/>
</dbReference>
<protein>
    <submittedName>
        <fullName evidence="1">SDR family NAD(P)-dependent oxidoreductase</fullName>
    </submittedName>
</protein>
<evidence type="ECO:0000313" key="2">
    <source>
        <dbReference type="Proteomes" id="UP000503162"/>
    </source>
</evidence>
<dbReference type="InterPro" id="IPR051468">
    <property type="entry name" value="Fungal_SecMetab_SDRs"/>
</dbReference>
<keyword evidence="2" id="KW-1185">Reference proteome</keyword>
<dbReference type="Pfam" id="PF00106">
    <property type="entry name" value="adh_short"/>
    <property type="match status" value="1"/>
</dbReference>
<dbReference type="AlphaFoldDB" id="A0A6G8IJ92"/>